<proteinExistence type="inferred from homology"/>
<comment type="similarity">
    <text evidence="1">Belongs to the amino acid-polyamine-organocation (APC) superfamily. Cationic amino acid transporter (CAT) (TC 2.A.3.3) family.</text>
</comment>
<keyword evidence="3" id="KW-0472">Membrane</keyword>
<dbReference type="PANTHER" id="PTHR43243">
    <property type="entry name" value="INNER MEMBRANE TRANSPORTER YGJI-RELATED"/>
    <property type="match status" value="1"/>
</dbReference>
<feature type="chain" id="PRO_5023149079" evidence="4">
    <location>
        <begin position="18"/>
        <end position="110"/>
    </location>
</feature>
<organism evidence="5 6">
    <name type="scientific">Acer yangbiense</name>
    <dbReference type="NCBI Taxonomy" id="1000413"/>
    <lineage>
        <taxon>Eukaryota</taxon>
        <taxon>Viridiplantae</taxon>
        <taxon>Streptophyta</taxon>
        <taxon>Embryophyta</taxon>
        <taxon>Tracheophyta</taxon>
        <taxon>Spermatophyta</taxon>
        <taxon>Magnoliopsida</taxon>
        <taxon>eudicotyledons</taxon>
        <taxon>Gunneridae</taxon>
        <taxon>Pentapetalae</taxon>
        <taxon>rosids</taxon>
        <taxon>malvids</taxon>
        <taxon>Sapindales</taxon>
        <taxon>Sapindaceae</taxon>
        <taxon>Hippocastanoideae</taxon>
        <taxon>Acereae</taxon>
        <taxon>Acer</taxon>
    </lineage>
</organism>
<keyword evidence="2" id="KW-0813">Transport</keyword>
<name>A0A5C7GPJ2_9ROSI</name>
<sequence length="110" mass="12332">MVVMVIVVCGWLREGFGQEETGGLRPCQLLLCRACKSMSVCWECLHYSYICVGEGVAWLIGWALILEYTIGGSAVARGISPIWFSEFFYFHFGLIVGCICFMFLLIQSTV</sequence>
<gene>
    <name evidence="5" type="ORF">EZV62_027997</name>
</gene>
<feature type="transmembrane region" description="Helical" evidence="3">
    <location>
        <begin position="87"/>
        <end position="106"/>
    </location>
</feature>
<dbReference type="PANTHER" id="PTHR43243:SF4">
    <property type="entry name" value="CATIONIC AMINO ACID TRANSPORTER 4"/>
    <property type="match status" value="1"/>
</dbReference>
<reference evidence="6" key="1">
    <citation type="journal article" date="2019" name="Gigascience">
        <title>De novo genome assembly of the endangered Acer yangbiense, a plant species with extremely small populations endemic to Yunnan Province, China.</title>
        <authorList>
            <person name="Yang J."/>
            <person name="Wariss H.M."/>
            <person name="Tao L."/>
            <person name="Zhang R."/>
            <person name="Yun Q."/>
            <person name="Hollingsworth P."/>
            <person name="Dao Z."/>
            <person name="Luo G."/>
            <person name="Guo H."/>
            <person name="Ma Y."/>
            <person name="Sun W."/>
        </authorList>
    </citation>
    <scope>NUCLEOTIDE SEQUENCE [LARGE SCALE GENOMIC DNA]</scope>
    <source>
        <strain evidence="6">cv. Malutang</strain>
    </source>
</reference>
<feature type="transmembrane region" description="Helical" evidence="3">
    <location>
        <begin position="47"/>
        <end position="66"/>
    </location>
</feature>
<dbReference type="OrthoDB" id="3900342at2759"/>
<dbReference type="AlphaFoldDB" id="A0A5C7GPJ2"/>
<dbReference type="GO" id="GO:0015171">
    <property type="term" value="F:amino acid transmembrane transporter activity"/>
    <property type="evidence" value="ECO:0007669"/>
    <property type="project" value="TreeGrafter"/>
</dbReference>
<evidence type="ECO:0000256" key="2">
    <source>
        <dbReference type="ARBA" id="ARBA00022448"/>
    </source>
</evidence>
<dbReference type="EMBL" id="VAHF01000095">
    <property type="protein sequence ID" value="TXG46503.1"/>
    <property type="molecule type" value="Genomic_DNA"/>
</dbReference>
<keyword evidence="4" id="KW-0732">Signal</keyword>
<evidence type="ECO:0000256" key="3">
    <source>
        <dbReference type="SAM" id="Phobius"/>
    </source>
</evidence>
<dbReference type="Proteomes" id="UP000323000">
    <property type="component" value="Unassembled WGS sequence"/>
</dbReference>
<evidence type="ECO:0000313" key="6">
    <source>
        <dbReference type="Proteomes" id="UP000323000"/>
    </source>
</evidence>
<accession>A0A5C7GPJ2</accession>
<keyword evidence="3" id="KW-1133">Transmembrane helix</keyword>
<keyword evidence="6" id="KW-1185">Reference proteome</keyword>
<feature type="signal peptide" evidence="4">
    <location>
        <begin position="1"/>
        <end position="17"/>
    </location>
</feature>
<protein>
    <submittedName>
        <fullName evidence="5">Uncharacterized protein</fullName>
    </submittedName>
</protein>
<evidence type="ECO:0000256" key="4">
    <source>
        <dbReference type="SAM" id="SignalP"/>
    </source>
</evidence>
<comment type="caution">
    <text evidence="5">The sequence shown here is derived from an EMBL/GenBank/DDBJ whole genome shotgun (WGS) entry which is preliminary data.</text>
</comment>
<keyword evidence="3" id="KW-0812">Transmembrane</keyword>
<evidence type="ECO:0000256" key="1">
    <source>
        <dbReference type="ARBA" id="ARBA00008572"/>
    </source>
</evidence>
<evidence type="ECO:0000313" key="5">
    <source>
        <dbReference type="EMBL" id="TXG46503.1"/>
    </source>
</evidence>